<evidence type="ECO:0000313" key="4">
    <source>
        <dbReference type="Proteomes" id="UP000035648"/>
    </source>
</evidence>
<dbReference type="STRING" id="1618337.UT28_C0001G0025"/>
<dbReference type="EMBL" id="CP011213">
    <property type="protein sequence ID" value="AKM81844.1"/>
    <property type="molecule type" value="Genomic_DNA"/>
</dbReference>
<feature type="transmembrane region" description="Helical" evidence="1">
    <location>
        <begin position="187"/>
        <end position="206"/>
    </location>
</feature>
<dbReference type="Proteomes" id="UP000035648">
    <property type="component" value="Chromosome"/>
</dbReference>
<evidence type="ECO:0000256" key="1">
    <source>
        <dbReference type="SAM" id="Phobius"/>
    </source>
</evidence>
<organism evidence="3 4">
    <name type="scientific">Berkelbacteria bacterium GW2011_GWE1_39_12</name>
    <dbReference type="NCBI Taxonomy" id="1618337"/>
    <lineage>
        <taxon>Bacteria</taxon>
        <taxon>Candidatus Berkelbacteria</taxon>
    </lineage>
</organism>
<accession>A0A0G4B1Y5</accession>
<proteinExistence type="predicted"/>
<dbReference type="InterPro" id="IPR012867">
    <property type="entry name" value="DUF1648"/>
</dbReference>
<feature type="transmembrane region" description="Helical" evidence="1">
    <location>
        <begin position="5"/>
        <end position="25"/>
    </location>
</feature>
<gene>
    <name evidence="3" type="ORF">UT28_C0001G0025</name>
</gene>
<dbReference type="Pfam" id="PF07853">
    <property type="entry name" value="DUF1648"/>
    <property type="match status" value="1"/>
</dbReference>
<dbReference type="AlphaFoldDB" id="A0A0G4B1Y5"/>
<name>A0A0G4B1Y5_9BACT</name>
<feature type="transmembrane region" description="Helical" evidence="1">
    <location>
        <begin position="89"/>
        <end position="109"/>
    </location>
</feature>
<evidence type="ECO:0000259" key="2">
    <source>
        <dbReference type="Pfam" id="PF07853"/>
    </source>
</evidence>
<dbReference type="GO" id="GO:0009636">
    <property type="term" value="P:response to toxic substance"/>
    <property type="evidence" value="ECO:0007669"/>
    <property type="project" value="TreeGrafter"/>
</dbReference>
<keyword evidence="1" id="KW-1133">Transmembrane helix</keyword>
<dbReference type="KEGG" id="bbgw:UT28_C0001G0025"/>
<feature type="domain" description="DUF1648" evidence="2">
    <location>
        <begin position="12"/>
        <end position="59"/>
    </location>
</feature>
<dbReference type="PANTHER" id="PTHR37810">
    <property type="entry name" value="IMMUNITY PROTEIN SDPI"/>
    <property type="match status" value="1"/>
</dbReference>
<dbReference type="PANTHER" id="PTHR37810:SF5">
    <property type="entry name" value="IMMUNITY PROTEIN SDPI"/>
    <property type="match status" value="1"/>
</dbReference>
<evidence type="ECO:0000313" key="3">
    <source>
        <dbReference type="EMBL" id="AKM81844.1"/>
    </source>
</evidence>
<dbReference type="PIRSF" id="PIRSF038959">
    <property type="entry name" value="SdpI"/>
    <property type="match status" value="1"/>
</dbReference>
<protein>
    <recommendedName>
        <fullName evidence="2">DUF1648 domain-containing protein</fullName>
    </recommendedName>
</protein>
<feature type="transmembrane region" description="Helical" evidence="1">
    <location>
        <begin position="115"/>
        <end position="134"/>
    </location>
</feature>
<keyword evidence="1" id="KW-0812">Transmembrane</keyword>
<sequence length="213" mass="24622">MKIKLFYIVNALIILTGFGIGAYYFPKLPSMIANHWGPQGLADGYSDKSWGVFLMPIISTVLFLLLSFLPHIDPNAKNIQKFREKYNIFVTVMMVFFLYLFVLTISWNLGNQFNMVQYLMPAFAVLFYFVGDLVKNAEPNFTIGIRTPWTLSNSKVWEKTHELGAKIYQWSALIILIGIFVPDFAIFFMLIPVILSSLLLVLYSYLEFRKIKQ</sequence>
<keyword evidence="1" id="KW-0472">Membrane</keyword>
<reference evidence="3 4" key="1">
    <citation type="journal article" date="2015" name="Nature">
        <title>rRNA introns, odd ribosomes, and small enigmatic genomes across a large radiation of phyla.</title>
        <authorList>
            <person name="Brown C.T."/>
            <person name="Hug L.A."/>
            <person name="Thomas B.C."/>
            <person name="Sharon I."/>
            <person name="Castelle C.J."/>
            <person name="Singh A."/>
            <person name="Wilkins M.J."/>
            <person name="Williams K.H."/>
            <person name="Banfield J.F."/>
        </authorList>
    </citation>
    <scope>NUCLEOTIDE SEQUENCE [LARGE SCALE GENOMIC DNA]</scope>
</reference>
<feature type="transmembrane region" description="Helical" evidence="1">
    <location>
        <begin position="50"/>
        <end position="69"/>
    </location>
</feature>
<feature type="transmembrane region" description="Helical" evidence="1">
    <location>
        <begin position="163"/>
        <end position="181"/>
    </location>
</feature>
<dbReference type="Pfam" id="PF13630">
    <property type="entry name" value="SdpI"/>
    <property type="match status" value="1"/>
</dbReference>
<dbReference type="InterPro" id="IPR025962">
    <property type="entry name" value="SdpI/YhfL"/>
</dbReference>
<dbReference type="InterPro" id="IPR026272">
    <property type="entry name" value="SdpI"/>
</dbReference>